<evidence type="ECO:0000313" key="4">
    <source>
        <dbReference type="EMBL" id="EJT72651.1"/>
    </source>
</evidence>
<reference evidence="4" key="3">
    <citation type="submission" date="2010-09" db="EMBL/GenBank/DDBJ databases">
        <title>Annotation of Gaeumannomyces graminis var. tritici R3-111a-1.</title>
        <authorList>
            <consortium name="The Broad Institute Genome Sequencing Platform"/>
            <person name="Ma L.-J."/>
            <person name="Dead R."/>
            <person name="Young S.K."/>
            <person name="Zeng Q."/>
            <person name="Gargeya S."/>
            <person name="Fitzgerald M."/>
            <person name="Haas B."/>
            <person name="Abouelleil A."/>
            <person name="Alvarado L."/>
            <person name="Arachchi H.M."/>
            <person name="Berlin A."/>
            <person name="Brown A."/>
            <person name="Chapman S.B."/>
            <person name="Chen Z."/>
            <person name="Dunbar C."/>
            <person name="Freedman E."/>
            <person name="Gearin G."/>
            <person name="Gellesch M."/>
            <person name="Goldberg J."/>
            <person name="Griggs A."/>
            <person name="Gujja S."/>
            <person name="Heiman D."/>
            <person name="Howarth C."/>
            <person name="Larson L."/>
            <person name="Lui A."/>
            <person name="MacDonald P.J.P."/>
            <person name="Mehta T."/>
            <person name="Montmayeur A."/>
            <person name="Murphy C."/>
            <person name="Neiman D."/>
            <person name="Pearson M."/>
            <person name="Priest M."/>
            <person name="Roberts A."/>
            <person name="Saif S."/>
            <person name="Shea T."/>
            <person name="Shenoy N."/>
            <person name="Sisk P."/>
            <person name="Stolte C."/>
            <person name="Sykes S."/>
            <person name="Yandava C."/>
            <person name="Wortman J."/>
            <person name="Nusbaum C."/>
            <person name="Birren B."/>
        </authorList>
    </citation>
    <scope>NUCLEOTIDE SEQUENCE</scope>
    <source>
        <strain evidence="4">R3-111a-1</strain>
    </source>
</reference>
<feature type="compositionally biased region" description="Acidic residues" evidence="2">
    <location>
        <begin position="490"/>
        <end position="514"/>
    </location>
</feature>
<feature type="compositionally biased region" description="Acidic residues" evidence="2">
    <location>
        <begin position="41"/>
        <end position="56"/>
    </location>
</feature>
<protein>
    <submittedName>
        <fullName evidence="4">Ribosome biogenesis protein Kri1</fullName>
    </submittedName>
</protein>
<dbReference type="Pfam" id="PF05178">
    <property type="entry name" value="Kri1"/>
    <property type="match status" value="1"/>
</dbReference>
<evidence type="ECO:0000256" key="1">
    <source>
        <dbReference type="ARBA" id="ARBA00007473"/>
    </source>
</evidence>
<dbReference type="RefSeq" id="XP_009225625.1">
    <property type="nucleotide sequence ID" value="XM_009227361.1"/>
</dbReference>
<proteinExistence type="inferred from homology"/>
<reference evidence="4" key="2">
    <citation type="submission" date="2010-07" db="EMBL/GenBank/DDBJ databases">
        <authorList>
            <consortium name="The Broad Institute Genome Sequencing Platform"/>
            <consortium name="Broad Institute Genome Sequencing Center for Infectious Disease"/>
            <person name="Ma L.-J."/>
            <person name="Dead R."/>
            <person name="Young S."/>
            <person name="Zeng Q."/>
            <person name="Koehrsen M."/>
            <person name="Alvarado L."/>
            <person name="Berlin A."/>
            <person name="Chapman S.B."/>
            <person name="Chen Z."/>
            <person name="Freedman E."/>
            <person name="Gellesch M."/>
            <person name="Goldberg J."/>
            <person name="Griggs A."/>
            <person name="Gujja S."/>
            <person name="Heilman E.R."/>
            <person name="Heiman D."/>
            <person name="Hepburn T."/>
            <person name="Howarth C."/>
            <person name="Jen D."/>
            <person name="Larson L."/>
            <person name="Mehta T."/>
            <person name="Neiman D."/>
            <person name="Pearson M."/>
            <person name="Roberts A."/>
            <person name="Saif S."/>
            <person name="Shea T."/>
            <person name="Shenoy N."/>
            <person name="Sisk P."/>
            <person name="Stolte C."/>
            <person name="Sykes S."/>
            <person name="Walk T."/>
            <person name="White J."/>
            <person name="Yandava C."/>
            <person name="Haas B."/>
            <person name="Nusbaum C."/>
            <person name="Birren B."/>
        </authorList>
    </citation>
    <scope>NUCLEOTIDE SEQUENCE</scope>
    <source>
        <strain evidence="4">R3-111a-1</strain>
    </source>
</reference>
<dbReference type="GO" id="GO:0030686">
    <property type="term" value="C:90S preribosome"/>
    <property type="evidence" value="ECO:0007669"/>
    <property type="project" value="TreeGrafter"/>
</dbReference>
<dbReference type="PANTHER" id="PTHR14490">
    <property type="entry name" value="ZINC FINGER, ZZ TYPE"/>
    <property type="match status" value="1"/>
</dbReference>
<dbReference type="HOGENOM" id="CLU_009647_3_0_1"/>
<feature type="region of interest" description="Disordered" evidence="2">
    <location>
        <begin position="1"/>
        <end position="66"/>
    </location>
</feature>
<organism evidence="4">
    <name type="scientific">Gaeumannomyces tritici (strain R3-111a-1)</name>
    <name type="common">Wheat and barley take-all root rot fungus</name>
    <name type="synonym">Gaeumannomyces graminis var. tritici</name>
    <dbReference type="NCBI Taxonomy" id="644352"/>
    <lineage>
        <taxon>Eukaryota</taxon>
        <taxon>Fungi</taxon>
        <taxon>Dikarya</taxon>
        <taxon>Ascomycota</taxon>
        <taxon>Pezizomycotina</taxon>
        <taxon>Sordariomycetes</taxon>
        <taxon>Sordariomycetidae</taxon>
        <taxon>Magnaporthales</taxon>
        <taxon>Magnaporthaceae</taxon>
        <taxon>Gaeumannomyces</taxon>
    </lineage>
</organism>
<dbReference type="InterPro" id="IPR024626">
    <property type="entry name" value="Kri1-like_C"/>
</dbReference>
<keyword evidence="6" id="KW-1185">Reference proteome</keyword>
<dbReference type="AlphaFoldDB" id="J3P7L9"/>
<feature type="compositionally biased region" description="Basic and acidic residues" evidence="2">
    <location>
        <begin position="25"/>
        <end position="40"/>
    </location>
</feature>
<feature type="compositionally biased region" description="Basic and acidic residues" evidence="2">
    <location>
        <begin position="526"/>
        <end position="553"/>
    </location>
</feature>
<dbReference type="VEuPathDB" id="FungiDB:GGTG_09511"/>
<dbReference type="GO" id="GO:0005730">
    <property type="term" value="C:nucleolus"/>
    <property type="evidence" value="ECO:0007669"/>
    <property type="project" value="TreeGrafter"/>
</dbReference>
<feature type="region of interest" description="Disordered" evidence="2">
    <location>
        <begin position="221"/>
        <end position="270"/>
    </location>
</feature>
<dbReference type="EMBL" id="GL385399">
    <property type="protein sequence ID" value="EJT72651.1"/>
    <property type="molecule type" value="Genomic_DNA"/>
</dbReference>
<dbReference type="OrthoDB" id="10252032at2759"/>
<dbReference type="Pfam" id="PF12936">
    <property type="entry name" value="Kri1_C"/>
    <property type="match status" value="1"/>
</dbReference>
<sequence length="716" mass="80063">MAGSVAAQGSPSASSDSLDQVECNIIERKPGEPSKKKSLFEDDDNESSGSDDDSEDGGAKLADGSAVLKINEEFARRFEHNKKREELQKLEEKHGRALANGKTGDDDSESSDDETEDEEGFLATEDLDAEISATLQAIKNKDPRIYDEGTTFYRSIGEASTAASKPSKEKAVTLKDYHRERYMKGDVGADFEDDSEAAAPPQKTYVQEQEDLKKSIMNEINALAEGGSDDESDDGTFMKKKAKQPKDETPAASGVHPSRASKTQLTEADVATADKDPELFLSNFMTSRAWLPPEGSRWEAFESDDEDKDNVNFAEEFENAYNMRFEDPEKSNEVLKSYSRSLVAEKSVRREEKKGRKRQRELEKERKEAEKQERREERARLRRLKIEEVEEKLKQIKKVAGFGGKKLNEEEWAKLLDDNWDDEKWEAEMRKQFGDDYYAEGEADANSSGDEEASSSKKRKPKKPKWDDDIDIKDIVPDFDDSLPPNITLTDDEGEDDGAEASRDDDDDNGDEGENPAKKRKTSKDHKKDRAAARRAARQERAKIEALVDKQLELDDPNALASPKGRKKQGSGGFRYRETSPTSFGLTAHDILLAPSDAALNEFAGLKKLATFRDAEKKRKDKKHLGKKARLRQWRRDNFGHEFEHTGPTYGFERPAAAAAEDADGGAADHGGRHGKSRDKGKGKDKGKAKEEEEAAAPEEGEKSKKRKRSRGKASA</sequence>
<dbReference type="EnsemblFungi" id="EJT72651">
    <property type="protein sequence ID" value="EJT72651"/>
    <property type="gene ID" value="GGTG_09511"/>
</dbReference>
<reference evidence="5" key="5">
    <citation type="submission" date="2018-04" db="UniProtKB">
        <authorList>
            <consortium name="EnsemblFungi"/>
        </authorList>
    </citation>
    <scope>IDENTIFICATION</scope>
    <source>
        <strain evidence="5">R3-111a-1</strain>
    </source>
</reference>
<feature type="compositionally biased region" description="Acidic residues" evidence="2">
    <location>
        <begin position="106"/>
        <end position="126"/>
    </location>
</feature>
<evidence type="ECO:0000259" key="3">
    <source>
        <dbReference type="Pfam" id="PF12936"/>
    </source>
</evidence>
<feature type="compositionally biased region" description="Polar residues" evidence="2">
    <location>
        <begin position="7"/>
        <end position="18"/>
    </location>
</feature>
<dbReference type="Proteomes" id="UP000006039">
    <property type="component" value="Unassembled WGS sequence"/>
</dbReference>
<reference evidence="5" key="4">
    <citation type="journal article" date="2015" name="G3 (Bethesda)">
        <title>Genome sequences of three phytopathogenic species of the Magnaporthaceae family of fungi.</title>
        <authorList>
            <person name="Okagaki L.H."/>
            <person name="Nunes C.C."/>
            <person name="Sailsbery J."/>
            <person name="Clay B."/>
            <person name="Brown D."/>
            <person name="John T."/>
            <person name="Oh Y."/>
            <person name="Young N."/>
            <person name="Fitzgerald M."/>
            <person name="Haas B.J."/>
            <person name="Zeng Q."/>
            <person name="Young S."/>
            <person name="Adiconis X."/>
            <person name="Fan L."/>
            <person name="Levin J.Z."/>
            <person name="Mitchell T.K."/>
            <person name="Okubara P.A."/>
            <person name="Farman M.L."/>
            <person name="Kohn L.M."/>
            <person name="Birren B."/>
            <person name="Ma L.-J."/>
            <person name="Dean R.A."/>
        </authorList>
    </citation>
    <scope>NUCLEOTIDE SEQUENCE</scope>
    <source>
        <strain evidence="5">R3-111a-1</strain>
    </source>
</reference>
<feature type="compositionally biased region" description="Basic and acidic residues" evidence="2">
    <location>
        <begin position="464"/>
        <end position="476"/>
    </location>
</feature>
<feature type="region of interest" description="Disordered" evidence="2">
    <location>
        <begin position="79"/>
        <end position="126"/>
    </location>
</feature>
<feature type="domain" description="Kri1-like C-terminal" evidence="3">
    <location>
        <begin position="543"/>
        <end position="637"/>
    </location>
</feature>
<dbReference type="InterPro" id="IPR018034">
    <property type="entry name" value="Kri1"/>
</dbReference>
<evidence type="ECO:0000313" key="6">
    <source>
        <dbReference type="Proteomes" id="UP000006039"/>
    </source>
</evidence>
<dbReference type="PANTHER" id="PTHR14490:SF5">
    <property type="entry name" value="PROTEIN KRI1 HOMOLOG"/>
    <property type="match status" value="1"/>
</dbReference>
<dbReference type="STRING" id="644352.J3P7L9"/>
<evidence type="ECO:0000313" key="5">
    <source>
        <dbReference type="EnsemblFungi" id="EJT72651"/>
    </source>
</evidence>
<feature type="compositionally biased region" description="Basic residues" evidence="2">
    <location>
        <begin position="704"/>
        <end position="716"/>
    </location>
</feature>
<feature type="compositionally biased region" description="Basic and acidic residues" evidence="2">
    <location>
        <begin position="634"/>
        <end position="645"/>
    </location>
</feature>
<reference evidence="6" key="1">
    <citation type="submission" date="2010-07" db="EMBL/GenBank/DDBJ databases">
        <title>The genome sequence of Gaeumannomyces graminis var. tritici strain R3-111a-1.</title>
        <authorList>
            <consortium name="The Broad Institute Genome Sequencing Platform"/>
            <person name="Ma L.-J."/>
            <person name="Dead R."/>
            <person name="Young S."/>
            <person name="Zeng Q."/>
            <person name="Koehrsen M."/>
            <person name="Alvarado L."/>
            <person name="Berlin A."/>
            <person name="Chapman S.B."/>
            <person name="Chen Z."/>
            <person name="Freedman E."/>
            <person name="Gellesch M."/>
            <person name="Goldberg J."/>
            <person name="Griggs A."/>
            <person name="Gujja S."/>
            <person name="Heilman E.R."/>
            <person name="Heiman D."/>
            <person name="Hepburn T."/>
            <person name="Howarth C."/>
            <person name="Jen D."/>
            <person name="Larson L."/>
            <person name="Mehta T."/>
            <person name="Neiman D."/>
            <person name="Pearson M."/>
            <person name="Roberts A."/>
            <person name="Saif S."/>
            <person name="Shea T."/>
            <person name="Shenoy N."/>
            <person name="Sisk P."/>
            <person name="Stolte C."/>
            <person name="Sykes S."/>
            <person name="Walk T."/>
            <person name="White J."/>
            <person name="Yandava C."/>
            <person name="Haas B."/>
            <person name="Nusbaum C."/>
            <person name="Birren B."/>
        </authorList>
    </citation>
    <scope>NUCLEOTIDE SEQUENCE [LARGE SCALE GENOMIC DNA]</scope>
    <source>
        <strain evidence="6">R3-111a-1</strain>
    </source>
</reference>
<accession>J3P7L9</accession>
<feature type="compositionally biased region" description="Basic and acidic residues" evidence="2">
    <location>
        <begin position="678"/>
        <end position="691"/>
    </location>
</feature>
<gene>
    <name evidence="5" type="primary">20349969</name>
    <name evidence="4" type="ORF">GGTG_09511</name>
</gene>
<name>J3P7L9_GAET3</name>
<feature type="region of interest" description="Disordered" evidence="2">
    <location>
        <begin position="346"/>
        <end position="380"/>
    </location>
</feature>
<feature type="compositionally biased region" description="Basic residues" evidence="2">
    <location>
        <begin position="619"/>
        <end position="633"/>
    </location>
</feature>
<dbReference type="GO" id="GO:0000447">
    <property type="term" value="P:endonucleolytic cleavage in ITS1 to separate SSU-rRNA from 5.8S rRNA and LSU-rRNA from tricistronic rRNA transcript (SSU-rRNA, 5.8S rRNA, LSU-rRNA)"/>
    <property type="evidence" value="ECO:0007669"/>
    <property type="project" value="TreeGrafter"/>
</dbReference>
<comment type="similarity">
    <text evidence="1">Belongs to the KRI1 family.</text>
</comment>
<feature type="region of interest" description="Disordered" evidence="2">
    <location>
        <begin position="436"/>
        <end position="581"/>
    </location>
</feature>
<feature type="compositionally biased region" description="Acidic residues" evidence="2">
    <location>
        <begin position="437"/>
        <end position="453"/>
    </location>
</feature>
<dbReference type="FunCoup" id="J3P7L9">
    <property type="interactions" value="601"/>
</dbReference>
<feature type="compositionally biased region" description="Basic and acidic residues" evidence="2">
    <location>
        <begin position="79"/>
        <end position="95"/>
    </location>
</feature>
<dbReference type="GeneID" id="20349969"/>
<evidence type="ECO:0000256" key="2">
    <source>
        <dbReference type="SAM" id="MobiDB-lite"/>
    </source>
</evidence>
<feature type="region of interest" description="Disordered" evidence="2">
    <location>
        <begin position="613"/>
        <end position="716"/>
    </location>
</feature>
<dbReference type="eggNOG" id="KOG2409">
    <property type="taxonomic scope" value="Eukaryota"/>
</dbReference>